<proteinExistence type="predicted"/>
<accession>A0A6H1ZHV8</accession>
<evidence type="ECO:0000313" key="4">
    <source>
        <dbReference type="EMBL" id="QJI00477.1"/>
    </source>
</evidence>
<dbReference type="AlphaFoldDB" id="A0A6H1ZHV8"/>
<evidence type="ECO:0000313" key="3">
    <source>
        <dbReference type="EMBL" id="QJA74710.1"/>
    </source>
</evidence>
<sequence>MKTIEVKTIHRLLTIELLNVYGKEGHTLSQVNKVMKLIDKFDFSEEERQAFGFKQTEDGRLSWHVKRDGSLDGEDIDIAKEIELSDEQVEILVGIFKSRDEKKEFTTADVKPYFEIAEQIDYKFEE</sequence>
<gene>
    <name evidence="3" type="ORF">MM415A01947_0004</name>
    <name evidence="2" type="ORF">MM415B01923_0006</name>
    <name evidence="1" type="ORF">TM448A00598_0008</name>
    <name evidence="4" type="ORF">TM448B01969_0003</name>
</gene>
<dbReference type="EMBL" id="MT141202">
    <property type="protein sequence ID" value="QJA56142.1"/>
    <property type="molecule type" value="Genomic_DNA"/>
</dbReference>
<dbReference type="EMBL" id="MT142116">
    <property type="protein sequence ID" value="QJA74710.1"/>
    <property type="molecule type" value="Genomic_DNA"/>
</dbReference>
<dbReference type="EMBL" id="MT144855">
    <property type="protein sequence ID" value="QJI00477.1"/>
    <property type="molecule type" value="Genomic_DNA"/>
</dbReference>
<evidence type="ECO:0000313" key="2">
    <source>
        <dbReference type="EMBL" id="QJA56142.1"/>
    </source>
</evidence>
<dbReference type="EMBL" id="MT144030">
    <property type="protein sequence ID" value="QJA47062.1"/>
    <property type="molecule type" value="Genomic_DNA"/>
</dbReference>
<protein>
    <submittedName>
        <fullName evidence="1">Uncharacterized protein</fullName>
    </submittedName>
</protein>
<organism evidence="1">
    <name type="scientific">viral metagenome</name>
    <dbReference type="NCBI Taxonomy" id="1070528"/>
    <lineage>
        <taxon>unclassified sequences</taxon>
        <taxon>metagenomes</taxon>
        <taxon>organismal metagenomes</taxon>
    </lineage>
</organism>
<name>A0A6H1ZHV8_9ZZZZ</name>
<reference evidence="1" key="1">
    <citation type="submission" date="2020-03" db="EMBL/GenBank/DDBJ databases">
        <title>The deep terrestrial virosphere.</title>
        <authorList>
            <person name="Holmfeldt K."/>
            <person name="Nilsson E."/>
            <person name="Simone D."/>
            <person name="Lopez-Fernandez M."/>
            <person name="Wu X."/>
            <person name="de Brujin I."/>
            <person name="Lundin D."/>
            <person name="Andersson A."/>
            <person name="Bertilsson S."/>
            <person name="Dopson M."/>
        </authorList>
    </citation>
    <scope>NUCLEOTIDE SEQUENCE</scope>
    <source>
        <strain evidence="3">MM415A01947</strain>
        <strain evidence="2">MM415B01923</strain>
        <strain evidence="1">TM448A00598</strain>
        <strain evidence="4">TM448B01969</strain>
    </source>
</reference>
<evidence type="ECO:0000313" key="1">
    <source>
        <dbReference type="EMBL" id="QJA47062.1"/>
    </source>
</evidence>